<keyword evidence="2" id="KW-1185">Reference proteome</keyword>
<gene>
    <name evidence="1" type="ORF">JTE90_015898</name>
</gene>
<dbReference type="AlphaFoldDB" id="A0AAV6VT90"/>
<evidence type="ECO:0000313" key="2">
    <source>
        <dbReference type="Proteomes" id="UP000827092"/>
    </source>
</evidence>
<protein>
    <submittedName>
        <fullName evidence="1">Uncharacterized protein</fullName>
    </submittedName>
</protein>
<dbReference type="Proteomes" id="UP000827092">
    <property type="component" value="Unassembled WGS sequence"/>
</dbReference>
<comment type="caution">
    <text evidence="1">The sequence shown here is derived from an EMBL/GenBank/DDBJ whole genome shotgun (WGS) entry which is preliminary data.</text>
</comment>
<reference evidence="1 2" key="1">
    <citation type="journal article" date="2022" name="Nat. Ecol. Evol.">
        <title>A masculinizing supergene underlies an exaggerated male reproductive morph in a spider.</title>
        <authorList>
            <person name="Hendrickx F."/>
            <person name="De Corte Z."/>
            <person name="Sonet G."/>
            <person name="Van Belleghem S.M."/>
            <person name="Kostlbacher S."/>
            <person name="Vangestel C."/>
        </authorList>
    </citation>
    <scope>NUCLEOTIDE SEQUENCE [LARGE SCALE GENOMIC DNA]</scope>
    <source>
        <strain evidence="1">W744_W776</strain>
    </source>
</reference>
<organism evidence="1 2">
    <name type="scientific">Oedothorax gibbosus</name>
    <dbReference type="NCBI Taxonomy" id="931172"/>
    <lineage>
        <taxon>Eukaryota</taxon>
        <taxon>Metazoa</taxon>
        <taxon>Ecdysozoa</taxon>
        <taxon>Arthropoda</taxon>
        <taxon>Chelicerata</taxon>
        <taxon>Arachnida</taxon>
        <taxon>Araneae</taxon>
        <taxon>Araneomorphae</taxon>
        <taxon>Entelegynae</taxon>
        <taxon>Araneoidea</taxon>
        <taxon>Linyphiidae</taxon>
        <taxon>Erigoninae</taxon>
        <taxon>Oedothorax</taxon>
    </lineage>
</organism>
<name>A0AAV6VT90_9ARAC</name>
<proteinExistence type="predicted"/>
<accession>A0AAV6VT90</accession>
<sequence length="114" mass="12989">MKDRGITRYRQDTFKETEKEFTYMTSTSVPQDYADEDLGVWGGYKRRDEKNSKAAKGLKDRVIIADSGATEENTVFLKKTYTYLCPVTPSHRHCQFTSAILRVTGRHSTTIGNA</sequence>
<dbReference type="EMBL" id="JAFNEN010000023">
    <property type="protein sequence ID" value="KAG8199912.1"/>
    <property type="molecule type" value="Genomic_DNA"/>
</dbReference>
<evidence type="ECO:0000313" key="1">
    <source>
        <dbReference type="EMBL" id="KAG8199912.1"/>
    </source>
</evidence>